<sequence length="239" mass="24446">MARDGSGGTFEVPCYDDHSGWFDASSSCYWQLLIPQPPAEDPVWSGRAPGDGAVYNGQCPGQPLAGGFRWFQNPPAGFGGGPNLEALAQEAVTKMRLLGADIGIAPKQGGTGTVGVPVWVWNGPSPQTTGPTSASATALGVTVTATATVQDVVWNFGNGTSVSCPFPGTPYSPAFGLTPPSKAGGQCGIAGYSRVGEYTVAATTTWAVHWVGGGQQGDLTTTRSSQAAVRIGELQVVGQ</sequence>
<organism evidence="1 2">
    <name type="scientific">Streptomyces virginiae</name>
    <name type="common">Streptomyces cinnamonensis</name>
    <dbReference type="NCBI Taxonomy" id="1961"/>
    <lineage>
        <taxon>Bacteria</taxon>
        <taxon>Bacillati</taxon>
        <taxon>Actinomycetota</taxon>
        <taxon>Actinomycetes</taxon>
        <taxon>Kitasatosporales</taxon>
        <taxon>Streptomycetaceae</taxon>
        <taxon>Streptomyces</taxon>
    </lineage>
</organism>
<protein>
    <submittedName>
        <fullName evidence="1">ATP/GTP-binding protein</fullName>
    </submittedName>
</protein>
<dbReference type="EMBL" id="CP108090">
    <property type="protein sequence ID" value="WUQ17398.1"/>
    <property type="molecule type" value="Genomic_DNA"/>
</dbReference>
<dbReference type="RefSeq" id="WP_328965619.1">
    <property type="nucleotide sequence ID" value="NZ_CP108090.1"/>
</dbReference>
<keyword evidence="2" id="KW-1185">Reference proteome</keyword>
<gene>
    <name evidence="1" type="ORF">OG517_41830</name>
</gene>
<reference evidence="1" key="1">
    <citation type="submission" date="2022-10" db="EMBL/GenBank/DDBJ databases">
        <title>The complete genomes of actinobacterial strains from the NBC collection.</title>
        <authorList>
            <person name="Joergensen T.S."/>
            <person name="Alvarez Arevalo M."/>
            <person name="Sterndorff E.B."/>
            <person name="Faurdal D."/>
            <person name="Vuksanovic O."/>
            <person name="Mourched A.-S."/>
            <person name="Charusanti P."/>
            <person name="Shaw S."/>
            <person name="Blin K."/>
            <person name="Weber T."/>
        </authorList>
    </citation>
    <scope>NUCLEOTIDE SEQUENCE</scope>
    <source>
        <strain evidence="1">NBC_00248</strain>
    </source>
</reference>
<accession>A0ABZ1TPT4</accession>
<dbReference type="Proteomes" id="UP001432039">
    <property type="component" value="Chromosome"/>
</dbReference>
<evidence type="ECO:0000313" key="2">
    <source>
        <dbReference type="Proteomes" id="UP001432039"/>
    </source>
</evidence>
<evidence type="ECO:0000313" key="1">
    <source>
        <dbReference type="EMBL" id="WUQ17398.1"/>
    </source>
</evidence>
<proteinExistence type="predicted"/>
<name>A0ABZ1TPT4_STRVG</name>